<dbReference type="EMBL" id="JACKVK010000022">
    <property type="protein sequence ID" value="MCV7424706.1"/>
    <property type="molecule type" value="Genomic_DNA"/>
</dbReference>
<dbReference type="PROSITE" id="PS50977">
    <property type="entry name" value="HTH_TETR_2"/>
    <property type="match status" value="1"/>
</dbReference>
<dbReference type="InterPro" id="IPR050109">
    <property type="entry name" value="HTH-type_TetR-like_transc_reg"/>
</dbReference>
<dbReference type="InterPro" id="IPR001647">
    <property type="entry name" value="HTH_TetR"/>
</dbReference>
<evidence type="ECO:0000256" key="1">
    <source>
        <dbReference type="ARBA" id="ARBA00023015"/>
    </source>
</evidence>
<reference evidence="6" key="2">
    <citation type="journal article" date="2022" name="BMC Genomics">
        <title>Comparative genome analysis of mycobacteria focusing on tRNA and non-coding RNA.</title>
        <authorList>
            <person name="Behra P.R.K."/>
            <person name="Pettersson B.M.F."/>
            <person name="Ramesh M."/>
            <person name="Das S."/>
            <person name="Dasgupta S."/>
            <person name="Kirsebom L.A."/>
        </authorList>
    </citation>
    <scope>NUCLEOTIDE SEQUENCE</scope>
    <source>
        <strain evidence="6">DSM 44838</strain>
    </source>
</reference>
<organism evidence="6 7">
    <name type="scientific">Mycobacterium yunnanensis</name>
    <dbReference type="NCBI Taxonomy" id="368477"/>
    <lineage>
        <taxon>Bacteria</taxon>
        <taxon>Bacillati</taxon>
        <taxon>Actinomycetota</taxon>
        <taxon>Actinomycetes</taxon>
        <taxon>Mycobacteriales</taxon>
        <taxon>Mycobacteriaceae</taxon>
        <taxon>Mycobacterium</taxon>
    </lineage>
</organism>
<dbReference type="PANTHER" id="PTHR30055:SF151">
    <property type="entry name" value="TRANSCRIPTIONAL REGULATORY PROTEIN"/>
    <property type="match status" value="1"/>
</dbReference>
<dbReference type="Gene3D" id="1.10.10.60">
    <property type="entry name" value="Homeodomain-like"/>
    <property type="match status" value="1"/>
</dbReference>
<dbReference type="GO" id="GO:0003700">
    <property type="term" value="F:DNA-binding transcription factor activity"/>
    <property type="evidence" value="ECO:0007669"/>
    <property type="project" value="TreeGrafter"/>
</dbReference>
<dbReference type="RefSeq" id="WP_263999795.1">
    <property type="nucleotide sequence ID" value="NZ_JACKVK010000022.1"/>
</dbReference>
<dbReference type="GO" id="GO:0045892">
    <property type="term" value="P:negative regulation of DNA-templated transcription"/>
    <property type="evidence" value="ECO:0007669"/>
    <property type="project" value="InterPro"/>
</dbReference>
<reference evidence="6" key="1">
    <citation type="submission" date="2020-07" db="EMBL/GenBank/DDBJ databases">
        <authorList>
            <person name="Pettersson B.M.F."/>
            <person name="Behra P.R.K."/>
            <person name="Ramesh M."/>
            <person name="Das S."/>
            <person name="Dasgupta S."/>
            <person name="Kirsebom L.A."/>
        </authorList>
    </citation>
    <scope>NUCLEOTIDE SEQUENCE</scope>
    <source>
        <strain evidence="6">DSM 44838</strain>
    </source>
</reference>
<dbReference type="Pfam" id="PF00440">
    <property type="entry name" value="TetR_N"/>
    <property type="match status" value="1"/>
</dbReference>
<evidence type="ECO:0000313" key="6">
    <source>
        <dbReference type="EMBL" id="MCV7424706.1"/>
    </source>
</evidence>
<dbReference type="Pfam" id="PF02909">
    <property type="entry name" value="TetR_C_1"/>
    <property type="match status" value="1"/>
</dbReference>
<feature type="DNA-binding region" description="H-T-H motif" evidence="4">
    <location>
        <begin position="35"/>
        <end position="54"/>
    </location>
</feature>
<evidence type="ECO:0000256" key="3">
    <source>
        <dbReference type="ARBA" id="ARBA00023163"/>
    </source>
</evidence>
<keyword evidence="2 4" id="KW-0238">DNA-binding</keyword>
<dbReference type="AlphaFoldDB" id="A0A9X2ZBA7"/>
<sequence>MTTPRGGRRSDALSKQRIVTTATEMLDEAGEGALTFRALAARLQTGAGAIYWHVANRDELLAAATENVIADVVGTPHADQDPRQAIRAVALRTFDAVDAHPWVGTQLAREPWSATLRLLESLGGHVDAMGVPEAAQFDSATALLNYILGAAGQNAANARLAPPDTDRSAFLHVVAAHWTSRDPAQYPFVHRIADHLRDHDDREQFLAGVDLILAGMAAVAGTDG</sequence>
<dbReference type="InterPro" id="IPR004111">
    <property type="entry name" value="Repressor_TetR_C"/>
</dbReference>
<dbReference type="SUPFAM" id="SSF46689">
    <property type="entry name" value="Homeodomain-like"/>
    <property type="match status" value="1"/>
</dbReference>
<protein>
    <submittedName>
        <fullName evidence="6">TetR/AcrR family transcriptional regulator</fullName>
    </submittedName>
</protein>
<evidence type="ECO:0000259" key="5">
    <source>
        <dbReference type="PROSITE" id="PS50977"/>
    </source>
</evidence>
<evidence type="ECO:0000256" key="4">
    <source>
        <dbReference type="PROSITE-ProRule" id="PRU00335"/>
    </source>
</evidence>
<keyword evidence="7" id="KW-1185">Reference proteome</keyword>
<name>A0A9X2ZBA7_9MYCO</name>
<accession>A0A9X2ZBA7</accession>
<dbReference type="PANTHER" id="PTHR30055">
    <property type="entry name" value="HTH-TYPE TRANSCRIPTIONAL REGULATOR RUTR"/>
    <property type="match status" value="1"/>
</dbReference>
<dbReference type="SUPFAM" id="SSF48498">
    <property type="entry name" value="Tetracyclin repressor-like, C-terminal domain"/>
    <property type="match status" value="1"/>
</dbReference>
<dbReference type="InterPro" id="IPR036271">
    <property type="entry name" value="Tet_transcr_reg_TetR-rel_C_sf"/>
</dbReference>
<dbReference type="InterPro" id="IPR009057">
    <property type="entry name" value="Homeodomain-like_sf"/>
</dbReference>
<proteinExistence type="predicted"/>
<evidence type="ECO:0000256" key="2">
    <source>
        <dbReference type="ARBA" id="ARBA00023125"/>
    </source>
</evidence>
<feature type="domain" description="HTH tetR-type" evidence="5">
    <location>
        <begin position="12"/>
        <end position="72"/>
    </location>
</feature>
<evidence type="ECO:0000313" key="7">
    <source>
        <dbReference type="Proteomes" id="UP001141629"/>
    </source>
</evidence>
<keyword evidence="1" id="KW-0805">Transcription regulation</keyword>
<dbReference type="Proteomes" id="UP001141629">
    <property type="component" value="Unassembled WGS sequence"/>
</dbReference>
<dbReference type="Gene3D" id="1.10.357.10">
    <property type="entry name" value="Tetracycline Repressor, domain 2"/>
    <property type="match status" value="1"/>
</dbReference>
<keyword evidence="3" id="KW-0804">Transcription</keyword>
<gene>
    <name evidence="6" type="ORF">H7K45_29615</name>
</gene>
<comment type="caution">
    <text evidence="6">The sequence shown here is derived from an EMBL/GenBank/DDBJ whole genome shotgun (WGS) entry which is preliminary data.</text>
</comment>
<dbReference type="GO" id="GO:0000976">
    <property type="term" value="F:transcription cis-regulatory region binding"/>
    <property type="evidence" value="ECO:0007669"/>
    <property type="project" value="TreeGrafter"/>
</dbReference>